<reference evidence="1 2" key="2">
    <citation type="journal article" date="2003" name="Nature">
        <title>The DNA sequence of human chromosome 7.</title>
        <authorList>
            <person name="Hillier L.W."/>
            <person name="Fulton R.S."/>
            <person name="Fulton L.A."/>
            <person name="Graves T.A."/>
            <person name="Pepin K.H."/>
            <person name="Wagner-McPherson C."/>
            <person name="Layman D."/>
            <person name="Maas J."/>
            <person name="Jaeger S."/>
            <person name="Walker R."/>
            <person name="Wylie K."/>
            <person name="Sekhon M."/>
            <person name="Becker M.C."/>
            <person name="O'Laughlin M.D."/>
            <person name="Schaller M.E."/>
            <person name="Fewell G.A."/>
            <person name="Delehaunty K.D."/>
            <person name="Miner T.L."/>
            <person name="Nash W.E."/>
            <person name="Cordes M."/>
            <person name="Du H."/>
            <person name="Sun H."/>
            <person name="Edwards J."/>
            <person name="Bradshaw-Cordum H."/>
            <person name="Ali J."/>
            <person name="Andrews S."/>
            <person name="Isak A."/>
            <person name="Vanbrunt A."/>
            <person name="Nguyen C."/>
            <person name="Du F."/>
            <person name="Lamar B."/>
            <person name="Courtney L."/>
            <person name="Kalicki J."/>
            <person name="Ozersky P."/>
            <person name="Bielicki L."/>
            <person name="Scott K."/>
            <person name="Holmes A."/>
            <person name="Harkins R."/>
            <person name="Harris A."/>
            <person name="Strong C.M."/>
            <person name="Hou S."/>
            <person name="Tomlinson C."/>
            <person name="Dauphin-Kohlberg S."/>
            <person name="Kozlowicz-Reilly A."/>
            <person name="Leonard S."/>
            <person name="Rohlfing T."/>
            <person name="Rock S.M."/>
            <person name="Tin-Wollam A.M."/>
            <person name="Abbott A."/>
            <person name="Minx P."/>
            <person name="Maupin R."/>
            <person name="Strowmatt C."/>
            <person name="Latreille P."/>
            <person name="Miller N."/>
            <person name="Johnson D."/>
            <person name="Murray J."/>
            <person name="Woessner J.P."/>
            <person name="Wendl M.C."/>
            <person name="Yang S.P."/>
            <person name="Schultz B.R."/>
            <person name="Wallis J.W."/>
            <person name="Spieth J."/>
            <person name="Bieri T.A."/>
            <person name="Nelson J.O."/>
            <person name="Berkowicz N."/>
            <person name="Wohldmann P.E."/>
            <person name="Cook L.L."/>
            <person name="Hickenbotham M.T."/>
            <person name="Eldred J."/>
            <person name="Williams D."/>
            <person name="Bedell J.A."/>
            <person name="Mardis E.R."/>
            <person name="Clifton S.W."/>
            <person name="Chissoe S.L."/>
            <person name="Marra M.A."/>
            <person name="Raymond C."/>
            <person name="Haugen E."/>
            <person name="Gillett W."/>
            <person name="Zhou Y."/>
            <person name="James R."/>
            <person name="Phelps K."/>
            <person name="Iadanoto S."/>
            <person name="Bubb K."/>
            <person name="Simms E."/>
            <person name="Levy R."/>
            <person name="Clendenning J."/>
            <person name="Kaul R."/>
            <person name="Kent W.J."/>
            <person name="Furey T.S."/>
            <person name="Baertsch R.A."/>
            <person name="Brent M.R."/>
            <person name="Keibler E."/>
            <person name="Flicek P."/>
            <person name="Bork P."/>
            <person name="Suyama M."/>
            <person name="Bailey J.A."/>
            <person name="Portnoy M.E."/>
            <person name="Torrents D."/>
            <person name="Chinwalla A.T."/>
            <person name="Gish W.R."/>
            <person name="Eddy S.R."/>
            <person name="McPherson J.D."/>
            <person name="Olson M.V."/>
            <person name="Eichler E.E."/>
            <person name="Green E.D."/>
            <person name="Waterston R.H."/>
            <person name="Wilson R.K."/>
        </authorList>
    </citation>
    <scope>NUCLEOTIDE SEQUENCE [LARGE SCALE GENOMIC DNA]</scope>
</reference>
<reference evidence="1" key="5">
    <citation type="submission" date="2025-09" db="UniProtKB">
        <authorList>
            <consortium name="Ensembl"/>
        </authorList>
    </citation>
    <scope>IDENTIFICATION</scope>
</reference>
<dbReference type="EMBL" id="AC005065">
    <property type="status" value="NOT_ANNOTATED_CDS"/>
    <property type="molecule type" value="Genomic_DNA"/>
</dbReference>
<accession>A0A8I5QJV6</accession>
<dbReference type="Ensembl" id="ENST00000688005.1">
    <property type="protein sequence ID" value="ENSP00000510606.1"/>
    <property type="gene ID" value="ENSG00000288914.1"/>
</dbReference>
<sequence>MFAMSTVAGMPQCFGYQCIGLHSNRIYQRRTS</sequence>
<protein>
    <submittedName>
        <fullName evidence="1">Uncharacterized protein</fullName>
    </submittedName>
</protein>
<dbReference type="Proteomes" id="UP000005640">
    <property type="component" value="Chromosome 7"/>
</dbReference>
<dbReference type="GeneCards" id="ENSG00000288914"/>
<evidence type="ECO:0000313" key="1">
    <source>
        <dbReference type="Ensembl" id="ENSP00000510606.1"/>
    </source>
</evidence>
<evidence type="ECO:0000313" key="2">
    <source>
        <dbReference type="Proteomes" id="UP000005640"/>
    </source>
</evidence>
<keyword evidence="2" id="KW-1185">Reference proteome</keyword>
<dbReference type="AlphaFoldDB" id="A0A8I5QJV6"/>
<reference evidence="1 2" key="1">
    <citation type="journal article" date="2001" name="Nature">
        <title>Initial sequencing and analysis of the human genome.</title>
        <authorList>
            <consortium name="International Human Genome Sequencing Consortium"/>
            <person name="Lander E.S."/>
            <person name="Linton L.M."/>
            <person name="Birren B."/>
            <person name="Nusbaum C."/>
            <person name="Zody M.C."/>
            <person name="Baldwin J."/>
            <person name="Devon K."/>
            <person name="Dewar K."/>
            <person name="Doyle M."/>
            <person name="FitzHugh W."/>
            <person name="Funke R."/>
            <person name="Gage D."/>
            <person name="Harris K."/>
            <person name="Heaford A."/>
            <person name="Howland J."/>
            <person name="Kann L."/>
            <person name="Lehoczky J."/>
            <person name="LeVine R."/>
            <person name="McEwan P."/>
            <person name="McKernan K."/>
            <person name="Meldrim J."/>
            <person name="Mesirov J.P."/>
            <person name="Miranda C."/>
            <person name="Morris W."/>
            <person name="Naylor J."/>
            <person name="Raymond C."/>
            <person name="Rosetti M."/>
            <person name="Santos R."/>
            <person name="Sheridan A."/>
            <person name="Sougnez C."/>
            <person name="Stange-Thomann N."/>
            <person name="Stojanovic N."/>
            <person name="Subramanian A."/>
            <person name="Wyman D."/>
            <person name="Rogers J."/>
            <person name="Sulston J."/>
            <person name="Ainscough R."/>
            <person name="Beck S."/>
            <person name="Bentley D."/>
            <person name="Burton J."/>
            <person name="Clee C."/>
            <person name="Carter N."/>
            <person name="Coulson A."/>
            <person name="Deadman R."/>
            <person name="Deloukas P."/>
            <person name="Dunham A."/>
            <person name="Dunham I."/>
            <person name="Durbin R."/>
            <person name="French L."/>
            <person name="Grafham D."/>
            <person name="Gregory S."/>
            <person name="Hubbard T."/>
            <person name="Humphray S."/>
            <person name="Hunt A."/>
            <person name="Jones M."/>
            <person name="Lloyd C."/>
            <person name="McMurray A."/>
            <person name="Matthews L."/>
            <person name="Mercer S."/>
            <person name="Milne S."/>
            <person name="Mullikin J.C."/>
            <person name="Mungall A."/>
            <person name="Plumb R."/>
            <person name="Ross M."/>
            <person name="Shownkeen R."/>
            <person name="Sims S."/>
            <person name="Waterston R.H."/>
            <person name="Wilson R.K."/>
            <person name="Hillier L.W."/>
            <person name="McPherson J.D."/>
            <person name="Marra M.A."/>
            <person name="Mardis E.R."/>
            <person name="Fulton L.A."/>
            <person name="Chinwalla A.T."/>
            <person name="Pepin K.H."/>
            <person name="Gish W.R."/>
            <person name="Chissoe S.L."/>
            <person name="Wendl M.C."/>
            <person name="Delehaunty K.D."/>
            <person name="Miner T.L."/>
            <person name="Delehaunty A."/>
            <person name="Kramer J.B."/>
            <person name="Cook L.L."/>
            <person name="Fulton R.S."/>
            <person name="Johnson D.L."/>
            <person name="Minx P.J."/>
            <person name="Clifton S.W."/>
            <person name="Hawkins T."/>
            <person name="Branscomb E."/>
            <person name="Predki P."/>
            <person name="Richardson P."/>
            <person name="Wenning S."/>
            <person name="Slezak T."/>
            <person name="Doggett N."/>
            <person name="Cheng J.F."/>
            <person name="Olsen A."/>
            <person name="Lucas S."/>
            <person name="Elkin C."/>
            <person name="Uberbacher E."/>
            <person name="Frazier M."/>
            <person name="Gibbs R.A."/>
            <person name="Muzny D.M."/>
            <person name="Scherer S.E."/>
            <person name="Bouck J.B."/>
            <person name="Sodergren E.J."/>
            <person name="Worley K.C."/>
            <person name="Rives C.M."/>
            <person name="Gorrell J.H."/>
            <person name="Metzker M.L."/>
            <person name="Naylor S.L."/>
            <person name="Kucherlapati R.S."/>
            <person name="Nelson D.L."/>
            <person name="Weinstock G.M."/>
            <person name="Sakaki Y."/>
            <person name="Fujiyama A."/>
            <person name="Hattori M."/>
            <person name="Yada T."/>
            <person name="Toyoda A."/>
            <person name="Itoh T."/>
            <person name="Kawagoe C."/>
            <person name="Watanabe H."/>
            <person name="Totoki Y."/>
            <person name="Taylor T."/>
            <person name="Weissenbach J."/>
            <person name="Heilig R."/>
            <person name="Saurin W."/>
            <person name="Artiguenave F."/>
            <person name="Brottier P."/>
            <person name="Bruls T."/>
            <person name="Pelletier E."/>
            <person name="Robert C."/>
            <person name="Wincker P."/>
            <person name="Smith D.R."/>
            <person name="Doucette-Stamm L."/>
            <person name="Rubenfield M."/>
            <person name="Weinstock K."/>
            <person name="Lee H.M."/>
            <person name="Dubois J."/>
            <person name="Rosenthal A."/>
            <person name="Platzer M."/>
            <person name="Nyakatura G."/>
            <person name="Taudien S."/>
            <person name="Rump A."/>
            <person name="Yang H."/>
            <person name="Yu J."/>
            <person name="Wang J."/>
            <person name="Huang G."/>
            <person name="Gu J."/>
            <person name="Hood L."/>
            <person name="Rowen L."/>
            <person name="Madan A."/>
            <person name="Qin S."/>
            <person name="Davis R.W."/>
            <person name="Federspiel N.A."/>
            <person name="Abola A.P."/>
            <person name="Proctor M.J."/>
            <person name="Myers R.M."/>
            <person name="Schmutz J."/>
            <person name="Dickson M."/>
            <person name="Grimwood J."/>
            <person name="Cox D.R."/>
            <person name="Olson M.V."/>
            <person name="Kaul R."/>
            <person name="Raymond C."/>
            <person name="Shimizu N."/>
            <person name="Kawasaki K."/>
            <person name="Minoshima S."/>
            <person name="Evans G.A."/>
            <person name="Athanasiou M."/>
            <person name="Schultz R."/>
            <person name="Roe B.A."/>
            <person name="Chen F."/>
            <person name="Pan H."/>
            <person name="Ramser J."/>
            <person name="Lehrach H."/>
            <person name="Reinhardt R."/>
            <person name="McCombie W.R."/>
            <person name="de la Bastide M."/>
            <person name="Dedhia N."/>
            <person name="Blocker H."/>
            <person name="Hornischer K."/>
            <person name="Nordsiek G."/>
            <person name="Agarwala R."/>
            <person name="Aravind L."/>
            <person name="Bailey J.A."/>
            <person name="Bateman A."/>
            <person name="Batzoglou S."/>
            <person name="Birney E."/>
            <person name="Bork P."/>
            <person name="Brown D.G."/>
            <person name="Burge C.B."/>
            <person name="Cerutti L."/>
            <person name="Chen H.C."/>
            <person name="Church D."/>
            <person name="Clamp M."/>
            <person name="Copley R.R."/>
            <person name="Doerks T."/>
            <person name="Eddy S.R."/>
            <person name="Eichler E.E."/>
            <person name="Furey T.S."/>
            <person name="Galagan J."/>
            <person name="Gilbert J.G."/>
            <person name="Harmon C."/>
            <person name="Hayashizaki Y."/>
            <person name="Haussler D."/>
            <person name="Hermjakob H."/>
            <person name="Hokamp K."/>
            <person name="Jang W."/>
            <person name="Johnson L.S."/>
            <person name="Jones T.A."/>
            <person name="Kasif S."/>
            <person name="Kaspryzk A."/>
            <person name="Kennedy S."/>
            <person name="Kent W.J."/>
            <person name="Kitts P."/>
            <person name="Koonin E.V."/>
            <person name="Korf I."/>
            <person name="Kulp D."/>
            <person name="Lancet D."/>
            <person name="Lowe T.M."/>
            <person name="McLysaght A."/>
            <person name="Mikkelsen T."/>
            <person name="Moran J.V."/>
            <person name="Mulder N."/>
            <person name="Pollara V.J."/>
            <person name="Ponting C.P."/>
            <person name="Schuler G."/>
            <person name="Schultz J."/>
            <person name="Slater G."/>
            <person name="Smit A.F."/>
            <person name="Stupka E."/>
            <person name="Szustakowski J."/>
            <person name="Thierry-Mieg D."/>
            <person name="Thierry-Mieg J."/>
            <person name="Wagner L."/>
            <person name="Wallis J."/>
            <person name="Wheeler R."/>
            <person name="Williams A."/>
            <person name="Wolf Y.I."/>
            <person name="Wolfe K.H."/>
            <person name="Yang S.P."/>
            <person name="Yeh R.F."/>
            <person name="Collins F."/>
            <person name="Guyer M.S."/>
            <person name="Peterson J."/>
            <person name="Felsenfeld A."/>
            <person name="Wetterstrand K.A."/>
            <person name="Patrinos A."/>
            <person name="Morgan M.J."/>
            <person name="de Jong P."/>
            <person name="Catanese J.J."/>
            <person name="Osoegawa K."/>
            <person name="Shizuya H."/>
            <person name="Choi S."/>
            <person name="Chen Y.J."/>
        </authorList>
    </citation>
    <scope>NUCLEOTIDE SEQUENCE [LARGE SCALE GENOMIC DNA]</scope>
</reference>
<reference evidence="1 2" key="3">
    <citation type="journal article" date="2004" name="Nature">
        <title>Finishing the euchromatic sequence of the human genome.</title>
        <authorList>
            <consortium name="International Human Genome Sequencing Consortium"/>
        </authorList>
    </citation>
    <scope>NUCLEOTIDE SEQUENCE [LARGE SCALE GENOMIC DNA]</scope>
</reference>
<name>A0A8I5QJV6_HUMAN</name>
<reference evidence="1" key="4">
    <citation type="submission" date="2025-08" db="UniProtKB">
        <authorList>
            <consortium name="Ensembl"/>
        </authorList>
    </citation>
    <scope>IDENTIFICATION</scope>
</reference>
<proteinExistence type="predicted"/>
<organism evidence="1 2">
    <name type="scientific">Homo sapiens</name>
    <name type="common">Human</name>
    <dbReference type="NCBI Taxonomy" id="9606"/>
    <lineage>
        <taxon>Eukaryota</taxon>
        <taxon>Metazoa</taxon>
        <taxon>Chordata</taxon>
        <taxon>Craniata</taxon>
        <taxon>Vertebrata</taxon>
        <taxon>Euteleostomi</taxon>
        <taxon>Mammalia</taxon>
        <taxon>Eutheria</taxon>
        <taxon>Euarchontoglires</taxon>
        <taxon>Primates</taxon>
        <taxon>Haplorrhini</taxon>
        <taxon>Catarrhini</taxon>
        <taxon>Hominidae</taxon>
        <taxon>Homo</taxon>
    </lineage>
</organism>